<evidence type="ECO:0000313" key="2">
    <source>
        <dbReference type="EMBL" id="MBL4937701.1"/>
    </source>
</evidence>
<dbReference type="RefSeq" id="WP_202750450.1">
    <property type="nucleotide sequence ID" value="NZ_JAESWC010000015.1"/>
</dbReference>
<evidence type="ECO:0000259" key="1">
    <source>
        <dbReference type="Pfam" id="PF01882"/>
    </source>
</evidence>
<dbReference type="PANTHER" id="PTHR33608:SF7">
    <property type="entry name" value="DUF58 DOMAIN-CONTAINING PROTEIN"/>
    <property type="match status" value="1"/>
</dbReference>
<sequence>MEEKNKLFDAEFFKILQNLNINIKKSASFGASGARKSKVKGTSVEFSDFREYVPGDDFRRIDWNAYGRFDKFFIKLFMEEREAMINVFVDSSKSMGFGEPSKSTLALRLAAAFSYLALNNLDRVCVNTMKNKELKATDALSGKLMLQRTLSYLNNIEFEGTTDINVSVMKKDFKSKGVSIIISDFFTENGIVEAVKYLTFKKQEVILIHILSPEELEPDYYGQVKLIDSETREDRNIILNNSIMKAYKKQLGLFKKSIIDTAAKYGAAYIEAASDEGIEKIMFEKLSRSGVLSSN</sequence>
<dbReference type="SUPFAM" id="SSF53300">
    <property type="entry name" value="vWA-like"/>
    <property type="match status" value="1"/>
</dbReference>
<name>A0ABS1TGG6_9CLOT</name>
<comment type="caution">
    <text evidence="2">The sequence shown here is derived from an EMBL/GenBank/DDBJ whole genome shotgun (WGS) entry which is preliminary data.</text>
</comment>
<gene>
    <name evidence="2" type="ORF">JK636_18480</name>
</gene>
<proteinExistence type="predicted"/>
<organism evidence="2 3">
    <name type="scientific">Clostridium rhizosphaerae</name>
    <dbReference type="NCBI Taxonomy" id="2803861"/>
    <lineage>
        <taxon>Bacteria</taxon>
        <taxon>Bacillati</taxon>
        <taxon>Bacillota</taxon>
        <taxon>Clostridia</taxon>
        <taxon>Eubacteriales</taxon>
        <taxon>Clostridiaceae</taxon>
        <taxon>Clostridium</taxon>
    </lineage>
</organism>
<accession>A0ABS1TGG6</accession>
<reference evidence="2 3" key="1">
    <citation type="submission" date="2021-01" db="EMBL/GenBank/DDBJ databases">
        <title>Genome public.</title>
        <authorList>
            <person name="Liu C."/>
            <person name="Sun Q."/>
        </authorList>
    </citation>
    <scope>NUCLEOTIDE SEQUENCE [LARGE SCALE GENOMIC DNA]</scope>
    <source>
        <strain evidence="2 3">YIM B02515</strain>
    </source>
</reference>
<dbReference type="PANTHER" id="PTHR33608">
    <property type="entry name" value="BLL2464 PROTEIN"/>
    <property type="match status" value="1"/>
</dbReference>
<protein>
    <submittedName>
        <fullName evidence="2">DUF58 domain-containing protein</fullName>
    </submittedName>
</protein>
<dbReference type="Pfam" id="PF01882">
    <property type="entry name" value="DUF58"/>
    <property type="match status" value="1"/>
</dbReference>
<dbReference type="Proteomes" id="UP000632377">
    <property type="component" value="Unassembled WGS sequence"/>
</dbReference>
<keyword evidence="3" id="KW-1185">Reference proteome</keyword>
<dbReference type="InterPro" id="IPR002881">
    <property type="entry name" value="DUF58"/>
</dbReference>
<feature type="domain" description="DUF58" evidence="1">
    <location>
        <begin position="48"/>
        <end position="249"/>
    </location>
</feature>
<dbReference type="EMBL" id="JAESWC010000015">
    <property type="protein sequence ID" value="MBL4937701.1"/>
    <property type="molecule type" value="Genomic_DNA"/>
</dbReference>
<dbReference type="InterPro" id="IPR036465">
    <property type="entry name" value="vWFA_dom_sf"/>
</dbReference>
<evidence type="ECO:0000313" key="3">
    <source>
        <dbReference type="Proteomes" id="UP000632377"/>
    </source>
</evidence>